<feature type="compositionally biased region" description="Low complexity" evidence="1">
    <location>
        <begin position="349"/>
        <end position="381"/>
    </location>
</feature>
<feature type="compositionally biased region" description="Low complexity" evidence="1">
    <location>
        <begin position="288"/>
        <end position="297"/>
    </location>
</feature>
<organism evidence="2 3">
    <name type="scientific">Cavenderia fasciculata</name>
    <name type="common">Slime mold</name>
    <name type="synonym">Dictyostelium fasciculatum</name>
    <dbReference type="NCBI Taxonomy" id="261658"/>
    <lineage>
        <taxon>Eukaryota</taxon>
        <taxon>Amoebozoa</taxon>
        <taxon>Evosea</taxon>
        <taxon>Eumycetozoa</taxon>
        <taxon>Dictyostelia</taxon>
        <taxon>Acytosteliales</taxon>
        <taxon>Cavenderiaceae</taxon>
        <taxon>Cavenderia</taxon>
    </lineage>
</organism>
<name>F4Q5J1_CACFS</name>
<keyword evidence="2" id="KW-0346">Stress response</keyword>
<dbReference type="KEGG" id="dfa:DFA_08240"/>
<feature type="compositionally biased region" description="Low complexity" evidence="1">
    <location>
        <begin position="467"/>
        <end position="485"/>
    </location>
</feature>
<dbReference type="GO" id="GO:0072583">
    <property type="term" value="P:clathrin-dependent endocytosis"/>
    <property type="evidence" value="ECO:0007669"/>
    <property type="project" value="TreeGrafter"/>
</dbReference>
<protein>
    <submittedName>
        <fullName evidence="2">DNAJ heat shock N-terminal domain-containing protein</fullName>
    </submittedName>
</protein>
<feature type="compositionally biased region" description="Low complexity" evidence="1">
    <location>
        <begin position="315"/>
        <end position="330"/>
    </location>
</feature>
<feature type="compositionally biased region" description="Low complexity" evidence="1">
    <location>
        <begin position="406"/>
        <end position="460"/>
    </location>
</feature>
<dbReference type="PANTHER" id="PTHR23172:SF19">
    <property type="entry name" value="J DOMAIN-CONTAINING PROTEIN"/>
    <property type="match status" value="1"/>
</dbReference>
<accession>F4Q5J1</accession>
<dbReference type="Gene3D" id="1.10.287.110">
    <property type="entry name" value="DnaJ domain"/>
    <property type="match status" value="1"/>
</dbReference>
<dbReference type="Gene3D" id="1.20.1270.60">
    <property type="entry name" value="Arfaptin homology (AH) domain/BAR domain"/>
    <property type="match status" value="1"/>
</dbReference>
<dbReference type="GO" id="GO:0030276">
    <property type="term" value="F:clathrin binding"/>
    <property type="evidence" value="ECO:0007669"/>
    <property type="project" value="TreeGrafter"/>
</dbReference>
<dbReference type="GO" id="GO:0005737">
    <property type="term" value="C:cytoplasm"/>
    <property type="evidence" value="ECO:0007669"/>
    <property type="project" value="TreeGrafter"/>
</dbReference>
<dbReference type="STRING" id="1054147.F4Q5J1"/>
<dbReference type="EMBL" id="GL883021">
    <property type="protein sequence ID" value="EGG17250.1"/>
    <property type="molecule type" value="Genomic_DNA"/>
</dbReference>
<feature type="compositionally biased region" description="Pro residues" evidence="1">
    <location>
        <begin position="246"/>
        <end position="271"/>
    </location>
</feature>
<feature type="compositionally biased region" description="Polar residues" evidence="1">
    <location>
        <begin position="304"/>
        <end position="314"/>
    </location>
</feature>
<dbReference type="Proteomes" id="UP000007797">
    <property type="component" value="Unassembled WGS sequence"/>
</dbReference>
<dbReference type="InterPro" id="IPR036869">
    <property type="entry name" value="J_dom_sf"/>
</dbReference>
<sequence length="666" mass="75086">MGAVDKTHDEVLDNNLSNLKRLGEFMNHLEETTQQSMLNMERMCQTNSALATSMCNFILSELSDEKEFSTGLLSKFFKRTTPESGDLSIRFQDSVQRLYDSFGTIGHDNLRTTIESLDTNVVIPFKRDKEMNKVTKQVLEKRKKLNLDYDSTKRASSDMDKIRMAKEEFDQASKNTNNHIQTRSFIRCKLIVHSIITLVQQFCIFFESNSVLLEGLLGFIEPMVDTYQLDIPELADIYRPKKPTSPSTPPPQHNRPSSPTPPPVYPSPPPSYKDSVNSNSNSHTRPRSGSSGQQQQQPLHGQFRNMNMNDNGPYSPTGGSSSEDSSPPSTKRNDSRNENLFSVWDDENSNNSNSNNSNSNNNNNNTNGNNTSSSSSTTTTTKSGFGDDWMYETPNSTPKESPFKPTPNSSSTNATNTNSPSSSNQYEFQSPHQRQQPPQQPSNGSYNPPPFQQQQQQQTRQPPPPQQQQWNNKNNSNNNQQQQPPQSQPAPPPPTNQNKSSYDHIFGDFDFPPSSTTSSTGSGGGTQPQQFTSFFMPNSQPPPSMNFSPHVDHRAQSERETLEPAISEKVKRWAEASTGKKNDIRMLISTLHEVLWEGSGWEKVNRGQMVAPTQVKKYYRKAIMVVHPDKVNLGSTEQKIVAQRIFERLRDEFEILRVRDLEPSSQ</sequence>
<feature type="compositionally biased region" description="Low complexity" evidence="1">
    <location>
        <begin position="511"/>
        <end position="520"/>
    </location>
</feature>
<evidence type="ECO:0000256" key="1">
    <source>
        <dbReference type="SAM" id="MobiDB-lite"/>
    </source>
</evidence>
<evidence type="ECO:0000313" key="3">
    <source>
        <dbReference type="Proteomes" id="UP000007797"/>
    </source>
</evidence>
<gene>
    <name evidence="2" type="ORF">DFA_08240</name>
</gene>
<keyword evidence="3" id="KW-1185">Reference proteome</keyword>
<dbReference type="OrthoDB" id="1717591at2759"/>
<dbReference type="GO" id="GO:0072318">
    <property type="term" value="P:clathrin coat disassembly"/>
    <property type="evidence" value="ECO:0007669"/>
    <property type="project" value="TreeGrafter"/>
</dbReference>
<evidence type="ECO:0000313" key="2">
    <source>
        <dbReference type="EMBL" id="EGG17250.1"/>
    </source>
</evidence>
<dbReference type="InterPro" id="IPR027267">
    <property type="entry name" value="AH/BAR_dom_sf"/>
</dbReference>
<feature type="region of interest" description="Disordered" evidence="1">
    <location>
        <begin position="238"/>
        <end position="555"/>
    </location>
</feature>
<dbReference type="RefSeq" id="XP_004355734.1">
    <property type="nucleotide sequence ID" value="XM_004355681.1"/>
</dbReference>
<dbReference type="GeneID" id="14868947"/>
<dbReference type="SUPFAM" id="SSF103657">
    <property type="entry name" value="BAR/IMD domain-like"/>
    <property type="match status" value="1"/>
</dbReference>
<dbReference type="GO" id="GO:0031982">
    <property type="term" value="C:vesicle"/>
    <property type="evidence" value="ECO:0007669"/>
    <property type="project" value="TreeGrafter"/>
</dbReference>
<dbReference type="PANTHER" id="PTHR23172">
    <property type="entry name" value="AUXILIN/CYCLIN G-ASSOCIATED KINASE-RELATED"/>
    <property type="match status" value="1"/>
</dbReference>
<feature type="compositionally biased region" description="Pro residues" evidence="1">
    <location>
        <begin position="486"/>
        <end position="495"/>
    </location>
</feature>
<proteinExistence type="predicted"/>
<dbReference type="OMA" id="MIAQRIF"/>
<feature type="compositionally biased region" description="Polar residues" evidence="1">
    <location>
        <begin position="274"/>
        <end position="283"/>
    </location>
</feature>
<dbReference type="AlphaFoldDB" id="F4Q5J1"/>
<dbReference type="SUPFAM" id="SSF46565">
    <property type="entry name" value="Chaperone J-domain"/>
    <property type="match status" value="1"/>
</dbReference>
<reference evidence="3" key="1">
    <citation type="journal article" date="2011" name="Genome Res.">
        <title>Phylogeny-wide analysis of social amoeba genomes highlights ancient origins for complex intercellular communication.</title>
        <authorList>
            <person name="Heidel A.J."/>
            <person name="Lawal H.M."/>
            <person name="Felder M."/>
            <person name="Schilde C."/>
            <person name="Helps N.R."/>
            <person name="Tunggal B."/>
            <person name="Rivero F."/>
            <person name="John U."/>
            <person name="Schleicher M."/>
            <person name="Eichinger L."/>
            <person name="Platzer M."/>
            <person name="Noegel A.A."/>
            <person name="Schaap P."/>
            <person name="Gloeckner G."/>
        </authorList>
    </citation>
    <scope>NUCLEOTIDE SEQUENCE [LARGE SCALE GENOMIC DNA]</scope>
    <source>
        <strain evidence="3">SH3</strain>
    </source>
</reference>